<sequence length="206" mass="23109">MTAPVYWNHNTAYHPWLVRLAAEQRGDVLDVGCGDGLLARRLAPVSRSVTGLDPDAAVLRRARERLAGLETVDVMHADFLSFDPAGRRFDLVTFVASLHHMPLRPALERARELVSSQGRIAVVGLSANRTVRDWLWSAMCLPAVRVASLWHHERRDVGVHTSDPRESLDEIRDVAGDVLPGACIRRALYYRYLLLWSAQPELDITT</sequence>
<dbReference type="EMBL" id="AP023287">
    <property type="protein sequence ID" value="BCI54230.1"/>
    <property type="molecule type" value="Genomic_DNA"/>
</dbReference>
<dbReference type="SUPFAM" id="SSF53335">
    <property type="entry name" value="S-adenosyl-L-methionine-dependent methyltransferases"/>
    <property type="match status" value="1"/>
</dbReference>
<accession>A0A6S6PC24</accession>
<reference evidence="3 4" key="1">
    <citation type="submission" date="2020-07" db="EMBL/GenBank/DDBJ databases">
        <title>Complete genome sequence of Mycolicibacterium litorale like strain isolated from cardiac implantable electronic device infection.</title>
        <authorList>
            <person name="Fukano H."/>
            <person name="Miyama H."/>
            <person name="Hoshino Y."/>
        </authorList>
    </citation>
    <scope>NUCLEOTIDE SEQUENCE [LARGE SCALE GENOMIC DNA]</scope>
    <source>
        <strain evidence="3 4">NIIDNTM18</strain>
    </source>
</reference>
<evidence type="ECO:0000256" key="1">
    <source>
        <dbReference type="ARBA" id="ARBA00022679"/>
    </source>
</evidence>
<protein>
    <submittedName>
        <fullName evidence="3">Methyltransferase</fullName>
    </submittedName>
</protein>
<feature type="domain" description="Methyltransferase" evidence="2">
    <location>
        <begin position="28"/>
        <end position="118"/>
    </location>
</feature>
<dbReference type="CDD" id="cd02440">
    <property type="entry name" value="AdoMet_MTases"/>
    <property type="match status" value="1"/>
</dbReference>
<name>A0A6S6PC24_9MYCO</name>
<dbReference type="InterPro" id="IPR029063">
    <property type="entry name" value="SAM-dependent_MTases_sf"/>
</dbReference>
<dbReference type="Pfam" id="PF13649">
    <property type="entry name" value="Methyltransf_25"/>
    <property type="match status" value="1"/>
</dbReference>
<dbReference type="Proteomes" id="UP000515734">
    <property type="component" value="Chromosome"/>
</dbReference>
<keyword evidence="3" id="KW-0489">Methyltransferase</keyword>
<dbReference type="PANTHER" id="PTHR43861">
    <property type="entry name" value="TRANS-ACONITATE 2-METHYLTRANSFERASE-RELATED"/>
    <property type="match status" value="1"/>
</dbReference>
<gene>
    <name evidence="3" type="ORF">NIIDNTM18_35080</name>
</gene>
<evidence type="ECO:0000313" key="3">
    <source>
        <dbReference type="EMBL" id="BCI54230.1"/>
    </source>
</evidence>
<dbReference type="GO" id="GO:0032259">
    <property type="term" value="P:methylation"/>
    <property type="evidence" value="ECO:0007669"/>
    <property type="project" value="UniProtKB-KW"/>
</dbReference>
<organism evidence="3 4">
    <name type="scientific">Mycolicibacterium litorale</name>
    <dbReference type="NCBI Taxonomy" id="758802"/>
    <lineage>
        <taxon>Bacteria</taxon>
        <taxon>Bacillati</taxon>
        <taxon>Actinomycetota</taxon>
        <taxon>Actinomycetes</taxon>
        <taxon>Mycobacteriales</taxon>
        <taxon>Mycobacteriaceae</taxon>
        <taxon>Mycolicibacterium</taxon>
    </lineage>
</organism>
<keyword evidence="1 3" id="KW-0808">Transferase</keyword>
<dbReference type="InterPro" id="IPR041698">
    <property type="entry name" value="Methyltransf_25"/>
</dbReference>
<evidence type="ECO:0000313" key="4">
    <source>
        <dbReference type="Proteomes" id="UP000515734"/>
    </source>
</evidence>
<dbReference type="AlphaFoldDB" id="A0A6S6PC24"/>
<dbReference type="GO" id="GO:0008168">
    <property type="term" value="F:methyltransferase activity"/>
    <property type="evidence" value="ECO:0007669"/>
    <property type="project" value="UniProtKB-KW"/>
</dbReference>
<dbReference type="RefSeq" id="WP_185292161.1">
    <property type="nucleotide sequence ID" value="NZ_AP023287.1"/>
</dbReference>
<evidence type="ECO:0000259" key="2">
    <source>
        <dbReference type="Pfam" id="PF13649"/>
    </source>
</evidence>
<dbReference type="Gene3D" id="3.40.50.150">
    <property type="entry name" value="Vaccinia Virus protein VP39"/>
    <property type="match status" value="1"/>
</dbReference>
<proteinExistence type="predicted"/>